<dbReference type="AlphaFoldDB" id="A0A0A9FM20"/>
<dbReference type="EMBL" id="GBRH01185612">
    <property type="protein sequence ID" value="JAE12284.1"/>
    <property type="molecule type" value="Transcribed_RNA"/>
</dbReference>
<accession>A0A0A9FM20</accession>
<reference evidence="1" key="2">
    <citation type="journal article" date="2015" name="Data Brief">
        <title>Shoot transcriptome of the giant reed, Arundo donax.</title>
        <authorList>
            <person name="Barrero R.A."/>
            <person name="Guerrero F.D."/>
            <person name="Moolhuijzen P."/>
            <person name="Goolsby J.A."/>
            <person name="Tidwell J."/>
            <person name="Bellgard S.E."/>
            <person name="Bellgard M.I."/>
        </authorList>
    </citation>
    <scope>NUCLEOTIDE SEQUENCE</scope>
    <source>
        <tissue evidence="1">Shoot tissue taken approximately 20 cm above the soil surface</tissue>
    </source>
</reference>
<sequence length="30" mass="3385">MNEGVVLIVIEAVANRLVNKRNGKKDKKTF</sequence>
<evidence type="ECO:0000313" key="1">
    <source>
        <dbReference type="EMBL" id="JAE12284.1"/>
    </source>
</evidence>
<protein>
    <submittedName>
        <fullName evidence="1">Uncharacterized protein</fullName>
    </submittedName>
</protein>
<proteinExistence type="predicted"/>
<name>A0A0A9FM20_ARUDO</name>
<reference evidence="1" key="1">
    <citation type="submission" date="2014-09" db="EMBL/GenBank/DDBJ databases">
        <authorList>
            <person name="Magalhaes I.L.F."/>
            <person name="Oliveira U."/>
            <person name="Santos F.R."/>
            <person name="Vidigal T.H.D.A."/>
            <person name="Brescovit A.D."/>
            <person name="Santos A.J."/>
        </authorList>
    </citation>
    <scope>NUCLEOTIDE SEQUENCE</scope>
    <source>
        <tissue evidence="1">Shoot tissue taken approximately 20 cm above the soil surface</tissue>
    </source>
</reference>
<organism evidence="1">
    <name type="scientific">Arundo donax</name>
    <name type="common">Giant reed</name>
    <name type="synonym">Donax arundinaceus</name>
    <dbReference type="NCBI Taxonomy" id="35708"/>
    <lineage>
        <taxon>Eukaryota</taxon>
        <taxon>Viridiplantae</taxon>
        <taxon>Streptophyta</taxon>
        <taxon>Embryophyta</taxon>
        <taxon>Tracheophyta</taxon>
        <taxon>Spermatophyta</taxon>
        <taxon>Magnoliopsida</taxon>
        <taxon>Liliopsida</taxon>
        <taxon>Poales</taxon>
        <taxon>Poaceae</taxon>
        <taxon>PACMAD clade</taxon>
        <taxon>Arundinoideae</taxon>
        <taxon>Arundineae</taxon>
        <taxon>Arundo</taxon>
    </lineage>
</organism>